<evidence type="ECO:0000256" key="5">
    <source>
        <dbReference type="ARBA" id="ARBA00022989"/>
    </source>
</evidence>
<dbReference type="EMBL" id="AASE01000011">
    <property type="protein sequence ID" value="EAT58852.1"/>
    <property type="molecule type" value="Genomic_DNA"/>
</dbReference>
<sequence length="549" mass="62258">MHLLRLLHLIGGKPLRKLILFASASALSTTLVLSVVTFAAQQIDKTREEFVNLPLAVLFLLSLIVYVVFETRLVERFASDIEEAIDLLRMKLIRRLRHADLWKIEHFGQSRLFTNITQSCKVVSSNSQYLALTMRSVIQIGMILIYIATVSLLSCILLTALLAVATTVYYRLGLTLEKCQEALGRDEGKLFECVADLLDGFKEQRLNSRRSRALGEEFNELSLHTVSSRSEMHRQSWQQFVFGETMFNLMLGLVVFVIPVYSPSVRTELVKISAAVLFMVPPVFGLMQSLTVLRAAKAAAGRMMELDSELEDIVEPCSEEAQQSLPLEFSEIRMENMVFAYPAPEGEKPFTLGPLNLSVKRGEVLFITGGNGSGKSSLIKLLTSLYHPEQGMLYQDKKAITHSEFAGYRALMAPVFSDFHLFEHLYGLGEVDTPAARELLGWMEMERVVGITGNQFTRTELSTGQRKRLALVAALLEKKPILILDEWAADQDAYFRKKFYREILPELKRRGLTIIAVTHDDRYFDAADRRIHLEYGRLRELHANREDQV</sequence>
<dbReference type="GO" id="GO:0005886">
    <property type="term" value="C:plasma membrane"/>
    <property type="evidence" value="ECO:0007669"/>
    <property type="project" value="UniProtKB-SubCell"/>
</dbReference>
<dbReference type="InterPro" id="IPR003593">
    <property type="entry name" value="AAA+_ATPase"/>
</dbReference>
<feature type="transmembrane region" description="Helical" evidence="7">
    <location>
        <begin position="50"/>
        <end position="69"/>
    </location>
</feature>
<keyword evidence="2 7" id="KW-0812">Transmembrane</keyword>
<keyword evidence="10" id="KW-1185">Reference proteome</keyword>
<dbReference type="NCBIfam" id="TIGR01194">
    <property type="entry name" value="cyc_pep_trnsptr"/>
    <property type="match status" value="1"/>
</dbReference>
<keyword evidence="4" id="KW-0067">ATP-binding</keyword>
<evidence type="ECO:0000256" key="4">
    <source>
        <dbReference type="ARBA" id="ARBA00022840"/>
    </source>
</evidence>
<evidence type="ECO:0000313" key="9">
    <source>
        <dbReference type="EMBL" id="EAT58852.1"/>
    </source>
</evidence>
<dbReference type="OrthoDB" id="846150at2"/>
<feature type="transmembrane region" description="Helical" evidence="7">
    <location>
        <begin position="272"/>
        <end position="293"/>
    </location>
</feature>
<dbReference type="AlphaFoldDB" id="Q0YRE4"/>
<name>Q0YRE4_9CHLB</name>
<dbReference type="Gene3D" id="3.40.50.300">
    <property type="entry name" value="P-loop containing nucleotide triphosphate hydrolases"/>
    <property type="match status" value="1"/>
</dbReference>
<dbReference type="InterPro" id="IPR005898">
    <property type="entry name" value="Cyc_pep_transpt_SyrD/YojI"/>
</dbReference>
<dbReference type="PANTHER" id="PTHR24221">
    <property type="entry name" value="ATP-BINDING CASSETTE SUB-FAMILY B"/>
    <property type="match status" value="1"/>
</dbReference>
<feature type="domain" description="ABC transporter" evidence="8">
    <location>
        <begin position="332"/>
        <end position="549"/>
    </location>
</feature>
<accession>Q0YRE4</accession>
<organism evidence="9 10">
    <name type="scientific">Chlorobium ferrooxidans DSM 13031</name>
    <dbReference type="NCBI Taxonomy" id="377431"/>
    <lineage>
        <taxon>Bacteria</taxon>
        <taxon>Pseudomonadati</taxon>
        <taxon>Chlorobiota</taxon>
        <taxon>Chlorobiia</taxon>
        <taxon>Chlorobiales</taxon>
        <taxon>Chlorobiaceae</taxon>
        <taxon>Chlorobium/Pelodictyon group</taxon>
        <taxon>Chlorobium</taxon>
    </lineage>
</organism>
<gene>
    <name evidence="9" type="ORF">CferDRAFT_0890</name>
</gene>
<protein>
    <submittedName>
        <fullName evidence="9">Cyclic peptide transporter</fullName>
    </submittedName>
</protein>
<keyword evidence="6 7" id="KW-0472">Membrane</keyword>
<evidence type="ECO:0000256" key="7">
    <source>
        <dbReference type="SAM" id="Phobius"/>
    </source>
</evidence>
<dbReference type="SUPFAM" id="SSF52540">
    <property type="entry name" value="P-loop containing nucleoside triphosphate hydrolases"/>
    <property type="match status" value="1"/>
</dbReference>
<dbReference type="InterPro" id="IPR027417">
    <property type="entry name" value="P-loop_NTPase"/>
</dbReference>
<dbReference type="Pfam" id="PF00005">
    <property type="entry name" value="ABC_tran"/>
    <property type="match status" value="1"/>
</dbReference>
<keyword evidence="5 7" id="KW-1133">Transmembrane helix</keyword>
<dbReference type="SUPFAM" id="SSF90123">
    <property type="entry name" value="ABC transporter transmembrane region"/>
    <property type="match status" value="1"/>
</dbReference>
<evidence type="ECO:0000256" key="2">
    <source>
        <dbReference type="ARBA" id="ARBA00022692"/>
    </source>
</evidence>
<evidence type="ECO:0000256" key="6">
    <source>
        <dbReference type="ARBA" id="ARBA00023136"/>
    </source>
</evidence>
<dbReference type="Proteomes" id="UP000004162">
    <property type="component" value="Unassembled WGS sequence"/>
</dbReference>
<feature type="transmembrane region" description="Helical" evidence="7">
    <location>
        <begin position="143"/>
        <end position="170"/>
    </location>
</feature>
<reference evidence="9 10" key="1">
    <citation type="submission" date="2006-07" db="EMBL/GenBank/DDBJ databases">
        <title>Annotation of the draft genome assembly of Chlorobium ferroxidans DSM 13031.</title>
        <authorList>
            <consortium name="US DOE Joint Genome Institute (JGI-ORNL)"/>
            <person name="Larimer F."/>
            <person name="Land M."/>
            <person name="Hauser L."/>
        </authorList>
    </citation>
    <scope>NUCLEOTIDE SEQUENCE [LARGE SCALE GENOMIC DNA]</scope>
    <source>
        <strain evidence="9 10">DSM 13031</strain>
    </source>
</reference>
<dbReference type="PROSITE" id="PS50893">
    <property type="entry name" value="ABC_TRANSPORTER_2"/>
    <property type="match status" value="1"/>
</dbReference>
<comment type="caution">
    <text evidence="9">The sequence shown here is derived from an EMBL/GenBank/DDBJ whole genome shotgun (WGS) entry which is preliminary data.</text>
</comment>
<keyword evidence="3" id="KW-0547">Nucleotide-binding</keyword>
<dbReference type="SMART" id="SM00382">
    <property type="entry name" value="AAA"/>
    <property type="match status" value="1"/>
</dbReference>
<evidence type="ECO:0000256" key="3">
    <source>
        <dbReference type="ARBA" id="ARBA00022741"/>
    </source>
</evidence>
<dbReference type="GO" id="GO:0042626">
    <property type="term" value="F:ATPase-coupled transmembrane transporter activity"/>
    <property type="evidence" value="ECO:0007669"/>
    <property type="project" value="TreeGrafter"/>
</dbReference>
<evidence type="ECO:0000313" key="10">
    <source>
        <dbReference type="Proteomes" id="UP000004162"/>
    </source>
</evidence>
<dbReference type="Gene3D" id="1.20.1560.10">
    <property type="entry name" value="ABC transporter type 1, transmembrane domain"/>
    <property type="match status" value="1"/>
</dbReference>
<proteinExistence type="predicted"/>
<dbReference type="GO" id="GO:0015833">
    <property type="term" value="P:peptide transport"/>
    <property type="evidence" value="ECO:0007669"/>
    <property type="project" value="InterPro"/>
</dbReference>
<dbReference type="PANTHER" id="PTHR24221:SF654">
    <property type="entry name" value="ATP-BINDING CASSETTE SUB-FAMILY B MEMBER 6"/>
    <property type="match status" value="1"/>
</dbReference>
<reference evidence="9 10" key="2">
    <citation type="submission" date="2006-07" db="EMBL/GenBank/DDBJ databases">
        <title>Sequencing of the draft genome and assembly of Chlorobium ferroxidans DSM 13031.</title>
        <authorList>
            <consortium name="US DOE Joint Genome Institute (JGI-PGF)"/>
            <person name="Copeland A."/>
            <person name="Lucas S."/>
            <person name="Lapidus A."/>
            <person name="Barry K."/>
            <person name="Glavina del Rio T."/>
            <person name="Dalin E."/>
            <person name="Tice H."/>
            <person name="Bruce D."/>
            <person name="Pitluck S."/>
            <person name="Richardson P."/>
        </authorList>
    </citation>
    <scope>NUCLEOTIDE SEQUENCE [LARGE SCALE GENOMIC DNA]</scope>
    <source>
        <strain evidence="9 10">DSM 13031</strain>
    </source>
</reference>
<feature type="transmembrane region" description="Helical" evidence="7">
    <location>
        <begin position="240"/>
        <end position="260"/>
    </location>
</feature>
<dbReference type="GO" id="GO:1904680">
    <property type="term" value="F:peptide transmembrane transporter activity"/>
    <property type="evidence" value="ECO:0007669"/>
    <property type="project" value="InterPro"/>
</dbReference>
<dbReference type="InterPro" id="IPR036640">
    <property type="entry name" value="ABC1_TM_sf"/>
</dbReference>
<evidence type="ECO:0000259" key="8">
    <source>
        <dbReference type="PROSITE" id="PS50893"/>
    </source>
</evidence>
<evidence type="ECO:0000256" key="1">
    <source>
        <dbReference type="ARBA" id="ARBA00004651"/>
    </source>
</evidence>
<feature type="transmembrane region" description="Helical" evidence="7">
    <location>
        <begin position="20"/>
        <end position="38"/>
    </location>
</feature>
<dbReference type="InterPro" id="IPR003439">
    <property type="entry name" value="ABC_transporter-like_ATP-bd"/>
</dbReference>
<dbReference type="RefSeq" id="WP_006366477.1">
    <property type="nucleotide sequence ID" value="NZ_AASE01000011.1"/>
</dbReference>
<dbReference type="InterPro" id="IPR039421">
    <property type="entry name" value="Type_1_exporter"/>
</dbReference>
<dbReference type="GO" id="GO:0005524">
    <property type="term" value="F:ATP binding"/>
    <property type="evidence" value="ECO:0007669"/>
    <property type="project" value="UniProtKB-KW"/>
</dbReference>
<comment type="subcellular location">
    <subcellularLocation>
        <location evidence="1">Cell membrane</location>
        <topology evidence="1">Multi-pass membrane protein</topology>
    </subcellularLocation>
</comment>
<dbReference type="GO" id="GO:0016887">
    <property type="term" value="F:ATP hydrolysis activity"/>
    <property type="evidence" value="ECO:0007669"/>
    <property type="project" value="InterPro"/>
</dbReference>